<feature type="compositionally biased region" description="Polar residues" evidence="8">
    <location>
        <begin position="158"/>
        <end position="174"/>
    </location>
</feature>
<evidence type="ECO:0000256" key="6">
    <source>
        <dbReference type="ARBA" id="ARBA00023242"/>
    </source>
</evidence>
<feature type="compositionally biased region" description="Basic and acidic residues" evidence="8">
    <location>
        <begin position="740"/>
        <end position="752"/>
    </location>
</feature>
<keyword evidence="3" id="KW-0158">Chromosome</keyword>
<evidence type="ECO:0000256" key="8">
    <source>
        <dbReference type="SAM" id="MobiDB-lite"/>
    </source>
</evidence>
<keyword evidence="7" id="KW-0131">Cell cycle</keyword>
<organism evidence="10 11">
    <name type="scientific">Hermetia illucens</name>
    <name type="common">Black soldier fly</name>
    <dbReference type="NCBI Taxonomy" id="343691"/>
    <lineage>
        <taxon>Eukaryota</taxon>
        <taxon>Metazoa</taxon>
        <taxon>Ecdysozoa</taxon>
        <taxon>Arthropoda</taxon>
        <taxon>Hexapoda</taxon>
        <taxon>Insecta</taxon>
        <taxon>Pterygota</taxon>
        <taxon>Neoptera</taxon>
        <taxon>Endopterygota</taxon>
        <taxon>Diptera</taxon>
        <taxon>Brachycera</taxon>
        <taxon>Stratiomyomorpha</taxon>
        <taxon>Stratiomyidae</taxon>
        <taxon>Hermetiinae</taxon>
        <taxon>Hermetia</taxon>
    </lineage>
</organism>
<reference evidence="10 11" key="1">
    <citation type="submission" date="2020-11" db="EMBL/GenBank/DDBJ databases">
        <authorList>
            <person name="Wallbank WR R."/>
            <person name="Pardo Diaz C."/>
            <person name="Kozak K."/>
            <person name="Martin S."/>
            <person name="Jiggins C."/>
            <person name="Moest M."/>
            <person name="Warren A I."/>
            <person name="Generalovic N T."/>
            <person name="Byers J.R.P. K."/>
            <person name="Montejo-Kovacevich G."/>
            <person name="Yen C E."/>
        </authorList>
    </citation>
    <scope>NUCLEOTIDE SEQUENCE [LARGE SCALE GENOMIC DNA]</scope>
</reference>
<keyword evidence="5" id="KW-0498">Mitosis</keyword>
<dbReference type="GO" id="GO:0051301">
    <property type="term" value="P:cell division"/>
    <property type="evidence" value="ECO:0007669"/>
    <property type="project" value="UniProtKB-KW"/>
</dbReference>
<evidence type="ECO:0000259" key="9">
    <source>
        <dbReference type="Pfam" id="PF09666"/>
    </source>
</evidence>
<feature type="compositionally biased region" description="Polar residues" evidence="8">
    <location>
        <begin position="347"/>
        <end position="356"/>
    </location>
</feature>
<proteinExistence type="predicted"/>
<feature type="compositionally biased region" description="Polar residues" evidence="8">
    <location>
        <begin position="284"/>
        <end position="302"/>
    </location>
</feature>
<sequence>MTKVVKRLKNNNSVSVTAKRAANGEDGGIVPGKISAHNQNTRPVALGSADSLPTRKCRIPLRRLRLSPRGSVVIPTDVPKASSNLGFVQISPENETESKKLRPRGNAILSLRRKRFAADGNRQPIDDASMLSPEGTPRGALPRGSSTNEPVVDLDTPRNPSTIGTKESPKSNLSILAPFLPRQEDSSSVGKCNDRSRLSLRRGAKSSGTGTGTGSSQESSNGYSVELVSEETSLKEDGRNGRENRSVKPKQTGSSYKPCVVNVARIKSNKDAGKEQEKVHHELQTNANQLVSAETSDVNPGNKSKGDRANSRLPTIKKCGIKITRVKEKSISAVNKPATRSRRPQKVKQTPSTSAEKSPKRAVTNQIPRATCKSPDMFGDDAADSAQDIYAFNSQSSYSEREDFAADIIEKLKKEKKVFVSRRQNKLKSPGKRRKKGVQPANWRTVCRNLSVAVPVAKDRNKLAAAKRANTEKTAAPITVVQSDDDYDHFDNAIPEPHDEPSSVSADPPPMQTKSTSAGTGAMSMLAQKVLTKQAALKIAPASTSTPQRRRTLDKVKLLQMAKSLVNKSSVSHSTPNKPSTIQATSAGRSMNASGGASPWRVDNENVPRLFYFSRTSDDLPSYSSDVLPSSQGPSDISKRNRSIEKHVTNNNIAATKTLDSSTNTSKSSPFKSYVENILNISDIENISPVKRVEDKIKDNSALIGVNPRRGLADRSPLKAINILNVVTLPQRVTVVQPAEKQKPSKKNKENIGQRSSLSSHSDKSPLKPAGNESAKRSSMLNSSGTLDEKLLENVSYRDKTLDSNLSGSVSFGFSDEDENDPSLDVSEPIPPSKLPNKKRLRRRLTKLKRLLPPKPTRVDYGKIRSIFNSPKKQADIREMMSSTRNAGNKSFSGDMLDASEIASNASSDEAPTMNGDNTIADDAINLFEDPEEPQTTFDTSVQIRTYERPKRKAKRVHNFVLFSSDSEHEEEPVSKPKRTKSNKNNKELNKFITEFNSMCEEVDKYELVVEKDKSHNSTDCRCELCRGSKISNI</sequence>
<keyword evidence="6" id="KW-0539">Nucleus</keyword>
<feature type="region of interest" description="Disordered" evidence="8">
    <location>
        <begin position="421"/>
        <end position="440"/>
    </location>
</feature>
<feature type="region of interest" description="Disordered" evidence="8">
    <location>
        <begin position="737"/>
        <end position="785"/>
    </location>
</feature>
<dbReference type="Pfam" id="PF09666">
    <property type="entry name" value="Sororin_middle"/>
    <property type="match status" value="1"/>
</dbReference>
<feature type="region of interest" description="Disordered" evidence="8">
    <location>
        <begin position="482"/>
        <end position="518"/>
    </location>
</feature>
<dbReference type="InParanoid" id="A0A7R8YW05"/>
<feature type="region of interest" description="Disordered" evidence="8">
    <location>
        <begin position="567"/>
        <end position="601"/>
    </location>
</feature>
<evidence type="ECO:0000256" key="7">
    <source>
        <dbReference type="ARBA" id="ARBA00023306"/>
    </source>
</evidence>
<dbReference type="GO" id="GO:0005634">
    <property type="term" value="C:nucleus"/>
    <property type="evidence" value="ECO:0007669"/>
    <property type="project" value="UniProtKB-SubCell"/>
</dbReference>
<evidence type="ECO:0000256" key="5">
    <source>
        <dbReference type="ARBA" id="ARBA00022776"/>
    </source>
</evidence>
<evidence type="ECO:0000256" key="3">
    <source>
        <dbReference type="ARBA" id="ARBA00022454"/>
    </source>
</evidence>
<evidence type="ECO:0000256" key="1">
    <source>
        <dbReference type="ARBA" id="ARBA00004123"/>
    </source>
</evidence>
<evidence type="ECO:0000256" key="2">
    <source>
        <dbReference type="ARBA" id="ARBA00004286"/>
    </source>
</evidence>
<accession>A0A7R8YW05</accession>
<protein>
    <recommendedName>
        <fullName evidence="9">Sororin-like middle region domain-containing protein</fullName>
    </recommendedName>
</protein>
<feature type="compositionally biased region" description="Basic residues" evidence="8">
    <location>
        <begin position="421"/>
        <end position="437"/>
    </location>
</feature>
<keyword evidence="11" id="KW-1185">Reference proteome</keyword>
<evidence type="ECO:0000256" key="4">
    <source>
        <dbReference type="ARBA" id="ARBA00022618"/>
    </source>
</evidence>
<feature type="compositionally biased region" description="Basic and acidic residues" evidence="8">
    <location>
        <begin position="268"/>
        <end position="283"/>
    </location>
</feature>
<dbReference type="EMBL" id="LR899011">
    <property type="protein sequence ID" value="CAD7084345.1"/>
    <property type="molecule type" value="Genomic_DNA"/>
</dbReference>
<dbReference type="FunCoup" id="A0A7R8YW05">
    <property type="interactions" value="29"/>
</dbReference>
<keyword evidence="4" id="KW-0132">Cell division</keyword>
<evidence type="ECO:0000313" key="10">
    <source>
        <dbReference type="EMBL" id="CAD7084345.1"/>
    </source>
</evidence>
<name>A0A7R8YW05_HERIL</name>
<dbReference type="GO" id="GO:0005694">
    <property type="term" value="C:chromosome"/>
    <property type="evidence" value="ECO:0007669"/>
    <property type="project" value="UniProtKB-SubCell"/>
</dbReference>
<dbReference type="InterPro" id="IPR057261">
    <property type="entry name" value="Sororin-like_M"/>
</dbReference>
<dbReference type="OrthoDB" id="8028148at2759"/>
<comment type="subcellular location">
    <subcellularLocation>
        <location evidence="2">Chromosome</location>
    </subcellularLocation>
    <subcellularLocation>
        <location evidence="1">Nucleus</location>
    </subcellularLocation>
</comment>
<gene>
    <name evidence="10" type="ORF">HERILL_LOCUS7242</name>
</gene>
<feature type="compositionally biased region" description="Basic and acidic residues" evidence="8">
    <location>
        <begin position="232"/>
        <end position="246"/>
    </location>
</feature>
<feature type="region of interest" description="Disordered" evidence="8">
    <location>
        <begin position="813"/>
        <end position="841"/>
    </location>
</feature>
<feature type="region of interest" description="Disordered" evidence="8">
    <location>
        <begin position="966"/>
        <end position="986"/>
    </location>
</feature>
<feature type="domain" description="Sororin-like middle region" evidence="9">
    <location>
        <begin position="706"/>
        <end position="760"/>
    </location>
</feature>
<feature type="region of interest" description="Disordered" evidence="8">
    <location>
        <begin position="114"/>
        <end position="312"/>
    </location>
</feature>
<feature type="region of interest" description="Disordered" evidence="8">
    <location>
        <begin position="330"/>
        <end position="364"/>
    </location>
</feature>
<dbReference type="AlphaFoldDB" id="A0A7R8YW05"/>
<dbReference type="Proteomes" id="UP000594454">
    <property type="component" value="Chromosome 3"/>
</dbReference>
<feature type="compositionally biased region" description="Polar residues" evidence="8">
    <location>
        <begin position="567"/>
        <end position="595"/>
    </location>
</feature>
<evidence type="ECO:0000313" key="11">
    <source>
        <dbReference type="Proteomes" id="UP000594454"/>
    </source>
</evidence>